<organism evidence="7 8">
    <name type="scientific">Dispira parvispora</name>
    <dbReference type="NCBI Taxonomy" id="1520584"/>
    <lineage>
        <taxon>Eukaryota</taxon>
        <taxon>Fungi</taxon>
        <taxon>Fungi incertae sedis</taxon>
        <taxon>Zoopagomycota</taxon>
        <taxon>Kickxellomycotina</taxon>
        <taxon>Dimargaritomycetes</taxon>
        <taxon>Dimargaritales</taxon>
        <taxon>Dimargaritaceae</taxon>
        <taxon>Dispira</taxon>
    </lineage>
</organism>
<comment type="subcellular location">
    <subcellularLocation>
        <location evidence="1">Nucleus</location>
    </subcellularLocation>
</comment>
<name>A0A9W8ARW9_9FUNG</name>
<evidence type="ECO:0000256" key="5">
    <source>
        <dbReference type="ARBA" id="ARBA00023242"/>
    </source>
</evidence>
<dbReference type="GO" id="GO:0000981">
    <property type="term" value="F:DNA-binding transcription factor activity, RNA polymerase II-specific"/>
    <property type="evidence" value="ECO:0007669"/>
    <property type="project" value="InterPro"/>
</dbReference>
<protein>
    <recommendedName>
        <fullName evidence="6">Zn(2)-C6 fungal-type domain-containing protein</fullName>
    </recommendedName>
</protein>
<dbReference type="PANTHER" id="PTHR47338:SF5">
    <property type="entry name" value="ZN(II)2CYS6 TRANSCRIPTION FACTOR (EUROFUNG)"/>
    <property type="match status" value="1"/>
</dbReference>
<feature type="domain" description="Zn(2)-C6 fungal-type" evidence="6">
    <location>
        <begin position="25"/>
        <end position="55"/>
    </location>
</feature>
<reference evidence="7" key="1">
    <citation type="submission" date="2022-07" db="EMBL/GenBank/DDBJ databases">
        <title>Phylogenomic reconstructions and comparative analyses of Kickxellomycotina fungi.</title>
        <authorList>
            <person name="Reynolds N.K."/>
            <person name="Stajich J.E."/>
            <person name="Barry K."/>
            <person name="Grigoriev I.V."/>
            <person name="Crous P."/>
            <person name="Smith M.E."/>
        </authorList>
    </citation>
    <scope>NUCLEOTIDE SEQUENCE</scope>
    <source>
        <strain evidence="7">RSA 1196</strain>
    </source>
</reference>
<dbReference type="GO" id="GO:0005634">
    <property type="term" value="C:nucleus"/>
    <property type="evidence" value="ECO:0007669"/>
    <property type="project" value="UniProtKB-SubCell"/>
</dbReference>
<dbReference type="PROSITE" id="PS50048">
    <property type="entry name" value="ZN2_CY6_FUNGAL_2"/>
    <property type="match status" value="1"/>
</dbReference>
<evidence type="ECO:0000313" key="8">
    <source>
        <dbReference type="Proteomes" id="UP001150925"/>
    </source>
</evidence>
<keyword evidence="8" id="KW-1185">Reference proteome</keyword>
<comment type="caution">
    <text evidence="7">The sequence shown here is derived from an EMBL/GenBank/DDBJ whole genome shotgun (WGS) entry which is preliminary data.</text>
</comment>
<accession>A0A9W8ARW9</accession>
<proteinExistence type="predicted"/>
<gene>
    <name evidence="7" type="ORF">IWQ62_002181</name>
</gene>
<dbReference type="SUPFAM" id="SSF57701">
    <property type="entry name" value="Zn2/Cys6 DNA-binding domain"/>
    <property type="match status" value="1"/>
</dbReference>
<dbReference type="CDD" id="cd00067">
    <property type="entry name" value="GAL4"/>
    <property type="match status" value="1"/>
</dbReference>
<keyword evidence="2" id="KW-0479">Metal-binding</keyword>
<dbReference type="OrthoDB" id="3862662at2759"/>
<keyword evidence="5" id="KW-0539">Nucleus</keyword>
<dbReference type="Proteomes" id="UP001150925">
    <property type="component" value="Unassembled WGS sequence"/>
</dbReference>
<evidence type="ECO:0000256" key="3">
    <source>
        <dbReference type="ARBA" id="ARBA00023015"/>
    </source>
</evidence>
<dbReference type="CDD" id="cd12148">
    <property type="entry name" value="fungal_TF_MHR"/>
    <property type="match status" value="1"/>
</dbReference>
<evidence type="ECO:0000256" key="1">
    <source>
        <dbReference type="ARBA" id="ARBA00004123"/>
    </source>
</evidence>
<dbReference type="InterPro" id="IPR036864">
    <property type="entry name" value="Zn2-C6_fun-type_DNA-bd_sf"/>
</dbReference>
<dbReference type="EMBL" id="JANBPY010000429">
    <property type="protein sequence ID" value="KAJ1966903.1"/>
    <property type="molecule type" value="Genomic_DNA"/>
</dbReference>
<dbReference type="PROSITE" id="PS00463">
    <property type="entry name" value="ZN2_CY6_FUNGAL_1"/>
    <property type="match status" value="1"/>
</dbReference>
<dbReference type="SMART" id="SM00066">
    <property type="entry name" value="GAL4"/>
    <property type="match status" value="1"/>
</dbReference>
<keyword evidence="3" id="KW-0805">Transcription regulation</keyword>
<evidence type="ECO:0000313" key="7">
    <source>
        <dbReference type="EMBL" id="KAJ1966903.1"/>
    </source>
</evidence>
<dbReference type="Pfam" id="PF00172">
    <property type="entry name" value="Zn_clus"/>
    <property type="match status" value="1"/>
</dbReference>
<evidence type="ECO:0000259" key="6">
    <source>
        <dbReference type="PROSITE" id="PS50048"/>
    </source>
</evidence>
<keyword evidence="4" id="KW-0804">Transcription</keyword>
<evidence type="ECO:0000256" key="2">
    <source>
        <dbReference type="ARBA" id="ARBA00022723"/>
    </source>
</evidence>
<dbReference type="Gene3D" id="4.10.240.10">
    <property type="entry name" value="Zn(2)-C6 fungal-type DNA-binding domain"/>
    <property type="match status" value="1"/>
</dbReference>
<dbReference type="PANTHER" id="PTHR47338">
    <property type="entry name" value="ZN(II)2CYS6 TRANSCRIPTION FACTOR (EUROFUNG)-RELATED"/>
    <property type="match status" value="1"/>
</dbReference>
<dbReference type="AlphaFoldDB" id="A0A9W8ARW9"/>
<dbReference type="GO" id="GO:0008270">
    <property type="term" value="F:zinc ion binding"/>
    <property type="evidence" value="ECO:0007669"/>
    <property type="project" value="InterPro"/>
</dbReference>
<dbReference type="InterPro" id="IPR001138">
    <property type="entry name" value="Zn2Cys6_DnaBD"/>
</dbReference>
<sequence length="729" mass="83295">MGTTVLKTLPLRRIPVAPAAKAKAACDFCRVKKRKCDRVLTGCTTCQQHCVPCEYGLTPAKRRRYETYCARRQAALVPLAKLSPAPLLPTDTFTDSISAVASSRTPSLSPERISTLPILPTRDNTLPLLPLIIVGNIERLQDISFSHTSTGSITWEITTQFLRRLNLTTGRCPSSAGKLTTSFSEQALVDTSTSTIDRPDDIDEWLNMLADRYALLSMTRSSSSSPDPTSPPLVHRDSQFDHYAHVANRKPTPPRSLFRLSDLMFHSDVIHYHVYVVTHLYTLEAEKQHYQRLLHRLSTRTFPIPLMVSLLNMIAALSNHPVFRGLAPSETGLAYHQHLQGLIPFCLEQHDSDLVTALLFSSKGFFGRGLLSLGFSVVSAMVSKCQQWRLHLLDHPHRHALPKGQSNFPNPLVEQDEVLREHYRILWWSAFGEEAIICLIFSSLPLVDMETMAVDISQESETLHRTMLDALHDSSSPLFCSSKYPVRYFSSWVYDGIVRIDLELLQIAHLVAKARYIRSTEPDQWNSTWPMLVEKLGRWFETQESKACHLISYSSANYPYKWKPRLKEYHSRGFIFYYTITIYLHYHSTMLRQPFTSGKVVDSIEPSWSTSLTDPRVWTPQGHAVCWRAVVQVRRIMNEFFMIPVYVQNSEFVGCLYASALVCLETWRHTSDQVTVKWAKQFVKEIIDFFTQYGQFWIINLRIARIIVSLRDQVQARATQSNPTPPPFT</sequence>
<evidence type="ECO:0000256" key="4">
    <source>
        <dbReference type="ARBA" id="ARBA00023163"/>
    </source>
</evidence>
<dbReference type="InterPro" id="IPR050815">
    <property type="entry name" value="TF_fung"/>
</dbReference>